<dbReference type="InterPro" id="IPR005531">
    <property type="entry name" value="Asp23"/>
</dbReference>
<gene>
    <name evidence="2" type="ORF">ACFPFM_17390</name>
</gene>
<comment type="similarity">
    <text evidence="1">Belongs to the asp23 family.</text>
</comment>
<keyword evidence="3" id="KW-1185">Reference proteome</keyword>
<reference evidence="3" key="1">
    <citation type="journal article" date="2019" name="Int. J. Syst. Evol. Microbiol.">
        <title>The Global Catalogue of Microorganisms (GCM) 10K type strain sequencing project: providing services to taxonomists for standard genome sequencing and annotation.</title>
        <authorList>
            <consortium name="The Broad Institute Genomics Platform"/>
            <consortium name="The Broad Institute Genome Sequencing Center for Infectious Disease"/>
            <person name="Wu L."/>
            <person name="Ma J."/>
        </authorList>
    </citation>
    <scope>NUCLEOTIDE SEQUENCE [LARGE SCALE GENOMIC DNA]</scope>
    <source>
        <strain evidence="3">KCTC 12848</strain>
    </source>
</reference>
<proteinExistence type="inferred from homology"/>
<evidence type="ECO:0000256" key="1">
    <source>
        <dbReference type="ARBA" id="ARBA00005721"/>
    </source>
</evidence>
<protein>
    <submittedName>
        <fullName evidence="2">Asp23/Gls24 family envelope stress response protein</fullName>
    </submittedName>
</protein>
<dbReference type="EMBL" id="JBHSJB010000014">
    <property type="protein sequence ID" value="MFC5055526.1"/>
    <property type="molecule type" value="Genomic_DNA"/>
</dbReference>
<dbReference type="Proteomes" id="UP001595833">
    <property type="component" value="Unassembled WGS sequence"/>
</dbReference>
<evidence type="ECO:0000313" key="3">
    <source>
        <dbReference type="Proteomes" id="UP001595833"/>
    </source>
</evidence>
<evidence type="ECO:0000313" key="2">
    <source>
        <dbReference type="EMBL" id="MFC5055526.1"/>
    </source>
</evidence>
<name>A0ABV9Y4D1_9PSEU</name>
<organism evidence="2 3">
    <name type="scientific">Saccharothrix xinjiangensis</name>
    <dbReference type="NCBI Taxonomy" id="204798"/>
    <lineage>
        <taxon>Bacteria</taxon>
        <taxon>Bacillati</taxon>
        <taxon>Actinomycetota</taxon>
        <taxon>Actinomycetes</taxon>
        <taxon>Pseudonocardiales</taxon>
        <taxon>Pseudonocardiaceae</taxon>
        <taxon>Saccharothrix</taxon>
    </lineage>
</organism>
<dbReference type="RefSeq" id="WP_344038130.1">
    <property type="nucleotide sequence ID" value="NZ_BAAAKE010000010.1"/>
</dbReference>
<comment type="caution">
    <text evidence="2">The sequence shown here is derived from an EMBL/GenBank/DDBJ whole genome shotgun (WGS) entry which is preliminary data.</text>
</comment>
<accession>A0ABV9Y4D1</accession>
<dbReference type="Pfam" id="PF03780">
    <property type="entry name" value="Asp23"/>
    <property type="match status" value="1"/>
</dbReference>
<sequence length="92" mass="9687">MSGTLDIHPSVVRKVAAHAVGLVPGATPSAVKVDGAEDDVAVAVRVALPWPAPVREAVAEVRRSVAEEVERITGYRVRSVAVVVAELRARAR</sequence>